<keyword evidence="2" id="KW-0418">Kinase</keyword>
<accession>A0AAW0ATV1</accession>
<keyword evidence="3" id="KW-1185">Reference proteome</keyword>
<evidence type="ECO:0000313" key="3">
    <source>
        <dbReference type="Proteomes" id="UP001362999"/>
    </source>
</evidence>
<reference evidence="2 3" key="1">
    <citation type="journal article" date="2024" name="J Genomics">
        <title>Draft genome sequencing and assembly of Favolaschia claudopus CIRM-BRFM 2984 isolated from oak limbs.</title>
        <authorList>
            <person name="Navarro D."/>
            <person name="Drula E."/>
            <person name="Chaduli D."/>
            <person name="Cazenave R."/>
            <person name="Ahrendt S."/>
            <person name="Wang J."/>
            <person name="Lipzen A."/>
            <person name="Daum C."/>
            <person name="Barry K."/>
            <person name="Grigoriev I.V."/>
            <person name="Favel A."/>
            <person name="Rosso M.N."/>
            <person name="Martin F."/>
        </authorList>
    </citation>
    <scope>NUCLEOTIDE SEQUENCE [LARGE SCALE GENOMIC DNA]</scope>
    <source>
        <strain evidence="2 3">CIRM-BRFM 2984</strain>
    </source>
</reference>
<protein>
    <submittedName>
        <fullName evidence="2">Other 1 protein kinase</fullName>
    </submittedName>
</protein>
<dbReference type="EMBL" id="JAWWNJ010000049">
    <property type="protein sequence ID" value="KAK7016830.1"/>
    <property type="molecule type" value="Genomic_DNA"/>
</dbReference>
<feature type="domain" description="Fungal-type protein kinase" evidence="1">
    <location>
        <begin position="111"/>
        <end position="235"/>
    </location>
</feature>
<evidence type="ECO:0000313" key="2">
    <source>
        <dbReference type="EMBL" id="KAK7016830.1"/>
    </source>
</evidence>
<dbReference type="Proteomes" id="UP001362999">
    <property type="component" value="Unassembled WGS sequence"/>
</dbReference>
<sequence>MSFDEDTDLHPQPPWPFDSTTLALRDGRSLELADSVFQSNCGNGQTVYTCRAKLDSCGVVLKWSWGLTRIYEVQIFESAINLARERGDLWVLDHLPRGLHTEERVVNSSDQHSEPRTLHILVQEELYPITELTTAEGLGDAFFGIFKCYRWLYEVAGIMHCDIKLTTLMYRKLSSGEIHGVLDGFNLAVLVDEHSLHHRLETPPALLAFDLLETALPVEYLYRYDLETLFYALLLVSCHYEDGAHIPTHRQPFKDWYELSNSNLPGYKMFFFTGGTTLWAPTSQFHDLQRLVLSLRRMFRDGIMARDDFDISQRKDPTSGFDLATLGGHITFDSFENVLSTHLRSVRRRTPQVASTLH</sequence>
<keyword evidence="2" id="KW-0808">Transferase</keyword>
<gene>
    <name evidence="2" type="ORF">R3P38DRAFT_2987668</name>
</gene>
<name>A0AAW0ATV1_9AGAR</name>
<proteinExistence type="predicted"/>
<dbReference type="InterPro" id="IPR040976">
    <property type="entry name" value="Pkinase_fungal"/>
</dbReference>
<evidence type="ECO:0000259" key="1">
    <source>
        <dbReference type="Pfam" id="PF17667"/>
    </source>
</evidence>
<comment type="caution">
    <text evidence="2">The sequence shown here is derived from an EMBL/GenBank/DDBJ whole genome shotgun (WGS) entry which is preliminary data.</text>
</comment>
<dbReference type="GO" id="GO:0016301">
    <property type="term" value="F:kinase activity"/>
    <property type="evidence" value="ECO:0007669"/>
    <property type="project" value="UniProtKB-KW"/>
</dbReference>
<dbReference type="Pfam" id="PF17667">
    <property type="entry name" value="Pkinase_fungal"/>
    <property type="match status" value="1"/>
</dbReference>
<dbReference type="AlphaFoldDB" id="A0AAW0ATV1"/>
<organism evidence="2 3">
    <name type="scientific">Favolaschia claudopus</name>
    <dbReference type="NCBI Taxonomy" id="2862362"/>
    <lineage>
        <taxon>Eukaryota</taxon>
        <taxon>Fungi</taxon>
        <taxon>Dikarya</taxon>
        <taxon>Basidiomycota</taxon>
        <taxon>Agaricomycotina</taxon>
        <taxon>Agaricomycetes</taxon>
        <taxon>Agaricomycetidae</taxon>
        <taxon>Agaricales</taxon>
        <taxon>Marasmiineae</taxon>
        <taxon>Mycenaceae</taxon>
        <taxon>Favolaschia</taxon>
    </lineage>
</organism>